<feature type="active site" evidence="9">
    <location>
        <position position="258"/>
    </location>
</feature>
<reference evidence="12" key="2">
    <citation type="journal article" date="2021" name="PeerJ">
        <title>Extensive microbial diversity within the chicken gut microbiome revealed by metagenomics and culture.</title>
        <authorList>
            <person name="Gilroy R."/>
            <person name="Ravi A."/>
            <person name="Getino M."/>
            <person name="Pursley I."/>
            <person name="Horton D.L."/>
            <person name="Alikhan N.F."/>
            <person name="Baker D."/>
            <person name="Gharbi K."/>
            <person name="Hall N."/>
            <person name="Watson M."/>
            <person name="Adriaenssens E.M."/>
            <person name="Foster-Nyarko E."/>
            <person name="Jarju S."/>
            <person name="Secka A."/>
            <person name="Antonio M."/>
            <person name="Oren A."/>
            <person name="Chaudhuri R.R."/>
            <person name="La Ragione R."/>
            <person name="Hildebrand F."/>
            <person name="Pallen M.J."/>
        </authorList>
    </citation>
    <scope>NUCLEOTIDE SEQUENCE</scope>
    <source>
        <strain evidence="12">15467</strain>
    </source>
</reference>
<dbReference type="GO" id="GO:0007059">
    <property type="term" value="P:chromosome segregation"/>
    <property type="evidence" value="ECO:0007669"/>
    <property type="project" value="UniProtKB-UniRule"/>
</dbReference>
<dbReference type="GO" id="GO:0009037">
    <property type="term" value="F:tyrosine-based site-specific recombinase activity"/>
    <property type="evidence" value="ECO:0007669"/>
    <property type="project" value="UniProtKB-UniRule"/>
</dbReference>
<dbReference type="InterPro" id="IPR050090">
    <property type="entry name" value="Tyrosine_recombinase_XerCD"/>
</dbReference>
<dbReference type="GO" id="GO:0003677">
    <property type="term" value="F:DNA binding"/>
    <property type="evidence" value="ECO:0007669"/>
    <property type="project" value="UniProtKB-UniRule"/>
</dbReference>
<keyword evidence="2 9" id="KW-0963">Cytoplasm</keyword>
<feature type="active site" description="O-(3'-phospho-DNA)-tyrosine intermediate" evidence="9">
    <location>
        <position position="290"/>
    </location>
</feature>
<evidence type="ECO:0000256" key="8">
    <source>
        <dbReference type="ARBA" id="ARBA00023306"/>
    </source>
</evidence>
<name>A0A9D9DNG4_9BACT</name>
<keyword evidence="3 9" id="KW-0132">Cell division</keyword>
<proteinExistence type="inferred from homology"/>
<dbReference type="GO" id="GO:0005737">
    <property type="term" value="C:cytoplasm"/>
    <property type="evidence" value="ECO:0007669"/>
    <property type="project" value="UniProtKB-SubCell"/>
</dbReference>
<evidence type="ECO:0000256" key="7">
    <source>
        <dbReference type="ARBA" id="ARBA00023172"/>
    </source>
</evidence>
<evidence type="ECO:0000259" key="11">
    <source>
        <dbReference type="PROSITE" id="PS51900"/>
    </source>
</evidence>
<keyword evidence="5 9" id="KW-0229">DNA integration</keyword>
<evidence type="ECO:0000256" key="1">
    <source>
        <dbReference type="ARBA" id="ARBA00004496"/>
    </source>
</evidence>
<evidence type="ECO:0000256" key="4">
    <source>
        <dbReference type="ARBA" id="ARBA00022829"/>
    </source>
</evidence>
<feature type="domain" description="Tyr recombinase" evidence="10">
    <location>
        <begin position="113"/>
        <end position="304"/>
    </location>
</feature>
<feature type="active site" evidence="9">
    <location>
        <position position="153"/>
    </location>
</feature>
<keyword evidence="4 9" id="KW-0159">Chromosome partition</keyword>
<keyword evidence="8 9" id="KW-0131">Cell cycle</keyword>
<feature type="active site" evidence="9">
    <location>
        <position position="281"/>
    </location>
</feature>
<protein>
    <recommendedName>
        <fullName evidence="9">Tyrosine recombinase XerC</fullName>
    </recommendedName>
</protein>
<dbReference type="PANTHER" id="PTHR30349:SF81">
    <property type="entry name" value="TYROSINE RECOMBINASE XERC"/>
    <property type="match status" value="1"/>
</dbReference>
<evidence type="ECO:0000259" key="10">
    <source>
        <dbReference type="PROSITE" id="PS51898"/>
    </source>
</evidence>
<sequence length="320" mass="36747">MEGYAESLDNFSTFMRLERALSENTIAAYCSDLKSFFSFMASPAEYGSPLPPLQYPSLADERYLSAFLDIEFHKGLSKRSQARQISSIKAFYRYVESSRNPCDRIETPKLSRYLPTVLSVEEILSIFDSIDLSTYEGVRNRAILEMLYSCGLRVSELVNLRLSDLFFKDAFVRVVGKGDKQRLVPVYDKAIEAVGNYISARWELVCRYMGRGMKPEDKQTLFLNRRGRKLTREMVFVIVRRQAEAAGITKKISPHTFRHSFATHLVENGADLRVVQDMLGHSSILTTEIYTHVSSKTWQRNILDHHPLNARMQKERDSNG</sequence>
<feature type="active site" evidence="9">
    <location>
        <position position="255"/>
    </location>
</feature>
<evidence type="ECO:0000256" key="9">
    <source>
        <dbReference type="HAMAP-Rule" id="MF_01808"/>
    </source>
</evidence>
<evidence type="ECO:0000313" key="12">
    <source>
        <dbReference type="EMBL" id="MBO8429631.1"/>
    </source>
</evidence>
<evidence type="ECO:0000256" key="5">
    <source>
        <dbReference type="ARBA" id="ARBA00022908"/>
    </source>
</evidence>
<evidence type="ECO:0000256" key="2">
    <source>
        <dbReference type="ARBA" id="ARBA00022490"/>
    </source>
</evidence>
<dbReference type="AlphaFoldDB" id="A0A9D9DNG4"/>
<dbReference type="InterPro" id="IPR010998">
    <property type="entry name" value="Integrase_recombinase_N"/>
</dbReference>
<dbReference type="PROSITE" id="PS51900">
    <property type="entry name" value="CB"/>
    <property type="match status" value="1"/>
</dbReference>
<dbReference type="GO" id="GO:0051301">
    <property type="term" value="P:cell division"/>
    <property type="evidence" value="ECO:0007669"/>
    <property type="project" value="UniProtKB-KW"/>
</dbReference>
<dbReference type="EMBL" id="JADINB010000144">
    <property type="protein sequence ID" value="MBO8429631.1"/>
    <property type="molecule type" value="Genomic_DNA"/>
</dbReference>
<dbReference type="PROSITE" id="PS51898">
    <property type="entry name" value="TYR_RECOMBINASE"/>
    <property type="match status" value="1"/>
</dbReference>
<dbReference type="SUPFAM" id="SSF47823">
    <property type="entry name" value="lambda integrase-like, N-terminal domain"/>
    <property type="match status" value="1"/>
</dbReference>
<dbReference type="InterPro" id="IPR004107">
    <property type="entry name" value="Integrase_SAM-like_N"/>
</dbReference>
<dbReference type="InterPro" id="IPR002104">
    <property type="entry name" value="Integrase_catalytic"/>
</dbReference>
<comment type="similarity">
    <text evidence="9">Belongs to the 'phage' integrase family. XerC subfamily.</text>
</comment>
<dbReference type="Proteomes" id="UP000823635">
    <property type="component" value="Unassembled WGS sequence"/>
</dbReference>
<dbReference type="NCBIfam" id="NF001399">
    <property type="entry name" value="PRK00283.1"/>
    <property type="match status" value="1"/>
</dbReference>
<dbReference type="HAMAP" id="MF_01808">
    <property type="entry name" value="Recomb_XerC_XerD"/>
    <property type="match status" value="1"/>
</dbReference>
<dbReference type="PANTHER" id="PTHR30349">
    <property type="entry name" value="PHAGE INTEGRASE-RELATED"/>
    <property type="match status" value="1"/>
</dbReference>
<dbReference type="NCBIfam" id="NF040815">
    <property type="entry name" value="recomb_XerA_Arch"/>
    <property type="match status" value="1"/>
</dbReference>
<dbReference type="InterPro" id="IPR044068">
    <property type="entry name" value="CB"/>
</dbReference>
<dbReference type="InterPro" id="IPR023009">
    <property type="entry name" value="Tyrosine_recombinase_XerC/XerD"/>
</dbReference>
<dbReference type="GO" id="GO:0006313">
    <property type="term" value="P:DNA transposition"/>
    <property type="evidence" value="ECO:0007669"/>
    <property type="project" value="UniProtKB-UniRule"/>
</dbReference>
<dbReference type="SUPFAM" id="SSF56349">
    <property type="entry name" value="DNA breaking-rejoining enzymes"/>
    <property type="match status" value="1"/>
</dbReference>
<gene>
    <name evidence="9" type="primary">xerC</name>
    <name evidence="12" type="ORF">IAC68_06855</name>
</gene>
<dbReference type="Pfam" id="PF02899">
    <property type="entry name" value="Phage_int_SAM_1"/>
    <property type="match status" value="1"/>
</dbReference>
<dbReference type="Pfam" id="PF00589">
    <property type="entry name" value="Phage_integrase"/>
    <property type="match status" value="1"/>
</dbReference>
<reference evidence="12" key="1">
    <citation type="submission" date="2020-10" db="EMBL/GenBank/DDBJ databases">
        <authorList>
            <person name="Gilroy R."/>
        </authorList>
    </citation>
    <scope>NUCLEOTIDE SEQUENCE</scope>
    <source>
        <strain evidence="12">15467</strain>
    </source>
</reference>
<dbReference type="InterPro" id="IPR011010">
    <property type="entry name" value="DNA_brk_join_enz"/>
</dbReference>
<comment type="subunit">
    <text evidence="9">Forms a cyclic heterotetrameric complex composed of two molecules of XerC and two molecules of XerD.</text>
</comment>
<accession>A0A9D9DNG4</accession>
<organism evidence="12 13">
    <name type="scientific">Candidatus Egerieousia excrementavium</name>
    <dbReference type="NCBI Taxonomy" id="2840778"/>
    <lineage>
        <taxon>Bacteria</taxon>
        <taxon>Pseudomonadati</taxon>
        <taxon>Bacteroidota</taxon>
        <taxon>Bacteroidia</taxon>
        <taxon>Bacteroidales</taxon>
        <taxon>Candidatus Egerieousia</taxon>
    </lineage>
</organism>
<dbReference type="InterPro" id="IPR013762">
    <property type="entry name" value="Integrase-like_cat_sf"/>
</dbReference>
<keyword evidence="6 9" id="KW-0238">DNA-binding</keyword>
<feature type="domain" description="Core-binding (CB)" evidence="11">
    <location>
        <begin position="2"/>
        <end position="96"/>
    </location>
</feature>
<dbReference type="CDD" id="cd00798">
    <property type="entry name" value="INT_XerDC_C"/>
    <property type="match status" value="1"/>
</dbReference>
<evidence type="ECO:0000313" key="13">
    <source>
        <dbReference type="Proteomes" id="UP000823635"/>
    </source>
</evidence>
<feature type="active site" evidence="9">
    <location>
        <position position="177"/>
    </location>
</feature>
<comment type="subcellular location">
    <subcellularLocation>
        <location evidence="1 9">Cytoplasm</location>
    </subcellularLocation>
</comment>
<comment type="function">
    <text evidence="9">Site-specific tyrosine recombinase, which acts by catalyzing the cutting and rejoining of the recombining DNA molecules. The XerC-XerD complex is essential to convert dimers of the bacterial chromosome into monomers to permit their segregation at cell division. It also contributes to the segregational stability of plasmids.</text>
</comment>
<evidence type="ECO:0000256" key="3">
    <source>
        <dbReference type="ARBA" id="ARBA00022618"/>
    </source>
</evidence>
<dbReference type="Gene3D" id="1.10.150.130">
    <property type="match status" value="1"/>
</dbReference>
<evidence type="ECO:0000256" key="6">
    <source>
        <dbReference type="ARBA" id="ARBA00023125"/>
    </source>
</evidence>
<dbReference type="Gene3D" id="1.10.443.10">
    <property type="entry name" value="Intergrase catalytic core"/>
    <property type="match status" value="1"/>
</dbReference>
<comment type="caution">
    <text evidence="12">The sequence shown here is derived from an EMBL/GenBank/DDBJ whole genome shotgun (WGS) entry which is preliminary data.</text>
</comment>
<keyword evidence="7 9" id="KW-0233">DNA recombination</keyword>